<name>A0A6A4S2Z4_SCOMX</name>
<comment type="caution">
    <text evidence="2">The sequence shown here is derived from an EMBL/GenBank/DDBJ whole genome shotgun (WGS) entry which is preliminary data.</text>
</comment>
<feature type="region of interest" description="Disordered" evidence="1">
    <location>
        <begin position="47"/>
        <end position="102"/>
    </location>
</feature>
<feature type="compositionally biased region" description="Gly residues" evidence="1">
    <location>
        <begin position="58"/>
        <end position="68"/>
    </location>
</feature>
<reference evidence="2 3" key="1">
    <citation type="submission" date="2019-06" db="EMBL/GenBank/DDBJ databases">
        <title>Draft genomes of female and male turbot (Scophthalmus maximus).</title>
        <authorList>
            <person name="Xu H."/>
            <person name="Xu X.-W."/>
            <person name="Shao C."/>
            <person name="Chen S."/>
        </authorList>
    </citation>
    <scope>NUCLEOTIDE SEQUENCE [LARGE SCALE GENOMIC DNA]</scope>
    <source>
        <strain evidence="2">Ysfricsl-2016a</strain>
        <tissue evidence="2">Blood</tissue>
    </source>
</reference>
<dbReference type="EMBL" id="VEVO01000020">
    <property type="protein sequence ID" value="KAF0025702.1"/>
    <property type="molecule type" value="Genomic_DNA"/>
</dbReference>
<organism evidence="2 3">
    <name type="scientific">Scophthalmus maximus</name>
    <name type="common">Turbot</name>
    <name type="synonym">Psetta maxima</name>
    <dbReference type="NCBI Taxonomy" id="52904"/>
    <lineage>
        <taxon>Eukaryota</taxon>
        <taxon>Metazoa</taxon>
        <taxon>Chordata</taxon>
        <taxon>Craniata</taxon>
        <taxon>Vertebrata</taxon>
        <taxon>Euteleostomi</taxon>
        <taxon>Actinopterygii</taxon>
        <taxon>Neopterygii</taxon>
        <taxon>Teleostei</taxon>
        <taxon>Neoteleostei</taxon>
        <taxon>Acanthomorphata</taxon>
        <taxon>Carangaria</taxon>
        <taxon>Pleuronectiformes</taxon>
        <taxon>Pleuronectoidei</taxon>
        <taxon>Scophthalmidae</taxon>
        <taxon>Scophthalmus</taxon>
    </lineage>
</organism>
<accession>A0A6A4S2Z4</accession>
<dbReference type="AlphaFoldDB" id="A0A6A4S2Z4"/>
<gene>
    <name evidence="2" type="ORF">F2P81_022583</name>
</gene>
<evidence type="ECO:0000256" key="1">
    <source>
        <dbReference type="SAM" id="MobiDB-lite"/>
    </source>
</evidence>
<proteinExistence type="predicted"/>
<protein>
    <submittedName>
        <fullName evidence="2">Uncharacterized protein</fullName>
    </submittedName>
</protein>
<evidence type="ECO:0000313" key="3">
    <source>
        <dbReference type="Proteomes" id="UP000438429"/>
    </source>
</evidence>
<evidence type="ECO:0000313" key="2">
    <source>
        <dbReference type="EMBL" id="KAF0025702.1"/>
    </source>
</evidence>
<dbReference type="Proteomes" id="UP000438429">
    <property type="component" value="Unassembled WGS sequence"/>
</dbReference>
<sequence length="102" mass="10641">MLTCICYSVRGGETLVSTFSVGAAAHVISRDVSPENLQLMKLQAEMAPRDYSSNSDSGGAGLRGGQDQKGGVEESSEDTWDLRGGLIPNGLAAPILRGDDGK</sequence>